<sequence>LLLYVRKHATRRAGSSRYLSYCTSNELEGDLLHDQTCSASICRIPSVCEADAHDSKSSCSSTIVVQPVVEAKAKGSRPGLYIHHIDSSCLQCNGCIGR</sequence>
<comment type="caution">
    <text evidence="1">The sequence shown here is derived from an EMBL/GenBank/DDBJ whole genome shotgun (WGS) entry which is preliminary data.</text>
</comment>
<organism evidence="1 2">
    <name type="scientific">Eragrostis curvula</name>
    <name type="common">weeping love grass</name>
    <dbReference type="NCBI Taxonomy" id="38414"/>
    <lineage>
        <taxon>Eukaryota</taxon>
        <taxon>Viridiplantae</taxon>
        <taxon>Streptophyta</taxon>
        <taxon>Embryophyta</taxon>
        <taxon>Tracheophyta</taxon>
        <taxon>Spermatophyta</taxon>
        <taxon>Magnoliopsida</taxon>
        <taxon>Liliopsida</taxon>
        <taxon>Poales</taxon>
        <taxon>Poaceae</taxon>
        <taxon>PACMAD clade</taxon>
        <taxon>Chloridoideae</taxon>
        <taxon>Eragrostideae</taxon>
        <taxon>Eragrostidinae</taxon>
        <taxon>Eragrostis</taxon>
    </lineage>
</organism>
<keyword evidence="2" id="KW-1185">Reference proteome</keyword>
<dbReference type="AlphaFoldDB" id="A0A5J9W771"/>
<reference evidence="1 2" key="1">
    <citation type="journal article" date="2019" name="Sci. Rep.">
        <title>A high-quality genome of Eragrostis curvula grass provides insights into Poaceae evolution and supports new strategies to enhance forage quality.</title>
        <authorList>
            <person name="Carballo J."/>
            <person name="Santos B.A.C.M."/>
            <person name="Zappacosta D."/>
            <person name="Garbus I."/>
            <person name="Selva J.P."/>
            <person name="Gallo C.A."/>
            <person name="Diaz A."/>
            <person name="Albertini E."/>
            <person name="Caccamo M."/>
            <person name="Echenique V."/>
        </authorList>
    </citation>
    <scope>NUCLEOTIDE SEQUENCE [LARGE SCALE GENOMIC DNA]</scope>
    <source>
        <strain evidence="2">cv. Victoria</strain>
        <tissue evidence="1">Leaf</tissue>
    </source>
</reference>
<dbReference type="EMBL" id="RWGY01000005">
    <property type="protein sequence ID" value="TVU43831.1"/>
    <property type="molecule type" value="Genomic_DNA"/>
</dbReference>
<feature type="non-terminal residue" evidence="1">
    <location>
        <position position="1"/>
    </location>
</feature>
<dbReference type="Proteomes" id="UP000324897">
    <property type="component" value="Unassembled WGS sequence"/>
</dbReference>
<evidence type="ECO:0000313" key="2">
    <source>
        <dbReference type="Proteomes" id="UP000324897"/>
    </source>
</evidence>
<name>A0A5J9W771_9POAL</name>
<gene>
    <name evidence="1" type="ORF">EJB05_10329</name>
</gene>
<protein>
    <submittedName>
        <fullName evidence="1">Uncharacterized protein</fullName>
    </submittedName>
</protein>
<accession>A0A5J9W771</accession>
<evidence type="ECO:0000313" key="1">
    <source>
        <dbReference type="EMBL" id="TVU43831.1"/>
    </source>
</evidence>
<proteinExistence type="predicted"/>